<feature type="domain" description="Helix-turn-helix" evidence="1">
    <location>
        <begin position="13"/>
        <end position="64"/>
    </location>
</feature>
<reference evidence="2" key="1">
    <citation type="submission" date="2016-04" db="EMBL/GenBank/DDBJ databases">
        <authorList>
            <person name="Evans L.H."/>
            <person name="Alamgir A."/>
            <person name="Owens N."/>
            <person name="Weber N.D."/>
            <person name="Virtaneva K."/>
            <person name="Barbian K."/>
            <person name="Babar A."/>
            <person name="Rosenke K."/>
        </authorList>
    </citation>
    <scope>NUCLEOTIDE SEQUENCE</scope>
    <source>
        <strain evidence="2">92-2</strain>
    </source>
</reference>
<dbReference type="Pfam" id="PF12728">
    <property type="entry name" value="HTH_17"/>
    <property type="match status" value="1"/>
</dbReference>
<evidence type="ECO:0000259" key="1">
    <source>
        <dbReference type="Pfam" id="PF12728"/>
    </source>
</evidence>
<dbReference type="RefSeq" id="WP_256267701.1">
    <property type="nucleotide sequence ID" value="NZ_LT598928.1"/>
</dbReference>
<organism evidence="2">
    <name type="scientific">uncultured Desulfovibrio sp</name>
    <dbReference type="NCBI Taxonomy" id="167968"/>
    <lineage>
        <taxon>Bacteria</taxon>
        <taxon>Pseudomonadati</taxon>
        <taxon>Thermodesulfobacteriota</taxon>
        <taxon>Desulfovibrionia</taxon>
        <taxon>Desulfovibrionales</taxon>
        <taxon>Desulfovibrionaceae</taxon>
        <taxon>Desulfovibrio</taxon>
        <taxon>environmental samples</taxon>
    </lineage>
</organism>
<dbReference type="InterPro" id="IPR009061">
    <property type="entry name" value="DNA-bd_dom_put_sf"/>
</dbReference>
<protein>
    <recommendedName>
        <fullName evidence="1">Helix-turn-helix domain-containing protein</fullName>
    </recommendedName>
</protein>
<dbReference type="SUPFAM" id="SSF46955">
    <property type="entry name" value="Putative DNA-binding domain"/>
    <property type="match status" value="1"/>
</dbReference>
<sequence length="70" mass="7956">MSVANVQLRPNQWLTEKQVEALTGISRSTLQKQRFKGTGFPYVKIGARLVRYSEAEVVNYMQSRQIAPDA</sequence>
<accession>A0A212K5M1</accession>
<proteinExistence type="predicted"/>
<name>A0A212K5M1_9BACT</name>
<gene>
    <name evidence="2" type="ORF">KM92DES2_12277</name>
</gene>
<dbReference type="InterPro" id="IPR041657">
    <property type="entry name" value="HTH_17"/>
</dbReference>
<dbReference type="EMBL" id="FLUP01000001">
    <property type="protein sequence ID" value="SBW07030.1"/>
    <property type="molecule type" value="Genomic_DNA"/>
</dbReference>
<evidence type="ECO:0000313" key="2">
    <source>
        <dbReference type="EMBL" id="SBW07030.1"/>
    </source>
</evidence>
<dbReference type="AlphaFoldDB" id="A0A212K5M1"/>